<gene>
    <name evidence="3" type="ORF">GXP67_16020</name>
</gene>
<dbReference type="Proteomes" id="UP000480178">
    <property type="component" value="Chromosome"/>
</dbReference>
<name>A0A6C0GJ03_9BACT</name>
<evidence type="ECO:0000256" key="1">
    <source>
        <dbReference type="SAM" id="Coils"/>
    </source>
</evidence>
<feature type="coiled-coil region" evidence="1">
    <location>
        <begin position="96"/>
        <end position="165"/>
    </location>
</feature>
<protein>
    <submittedName>
        <fullName evidence="3">Uncharacterized protein</fullName>
    </submittedName>
</protein>
<evidence type="ECO:0000313" key="4">
    <source>
        <dbReference type="Proteomes" id="UP000480178"/>
    </source>
</evidence>
<evidence type="ECO:0000313" key="3">
    <source>
        <dbReference type="EMBL" id="QHT68041.1"/>
    </source>
</evidence>
<sequence length="278" mass="32590">MNIKADNLRYEKFTFSVLIGVMLLSLIYISLYTLSMKEKLDGFNKDIQAVHQEMNLLLEFIPAKDSVITIQKNQIISQMGVLQREMKRSELSEQQRNHLLVKMNELKHKLIELKNLAETDKQTHVAILHQSGQVSVESHKKDTLLESREREIAELKNLIKTLQNQKPDVIVPSKLSVYYLTAVSQDKRNRATRTNYMNVQFQLKGDISLIKDKYLHIEVRDPSHKIISSERDKVRMNNQFITSYRFEPFKYKFLKGKYSIRVYSTDSDFQSVTFLTLI</sequence>
<reference evidence="3 4" key="1">
    <citation type="submission" date="2020-01" db="EMBL/GenBank/DDBJ databases">
        <authorList>
            <person name="Kim M.K."/>
        </authorList>
    </citation>
    <scope>NUCLEOTIDE SEQUENCE [LARGE SCALE GENOMIC DNA]</scope>
    <source>
        <strain evidence="3 4">172606-1</strain>
    </source>
</reference>
<keyword evidence="4" id="KW-1185">Reference proteome</keyword>
<keyword evidence="2" id="KW-0472">Membrane</keyword>
<dbReference type="RefSeq" id="WP_162444062.1">
    <property type="nucleotide sequence ID" value="NZ_CP048222.1"/>
</dbReference>
<dbReference type="EMBL" id="CP048222">
    <property type="protein sequence ID" value="QHT68041.1"/>
    <property type="molecule type" value="Genomic_DNA"/>
</dbReference>
<proteinExistence type="predicted"/>
<dbReference type="AlphaFoldDB" id="A0A6C0GJ03"/>
<keyword evidence="2" id="KW-1133">Transmembrane helix</keyword>
<evidence type="ECO:0000256" key="2">
    <source>
        <dbReference type="SAM" id="Phobius"/>
    </source>
</evidence>
<keyword evidence="2" id="KW-0812">Transmembrane</keyword>
<organism evidence="3 4">
    <name type="scientific">Rhodocytophaga rosea</name>
    <dbReference type="NCBI Taxonomy" id="2704465"/>
    <lineage>
        <taxon>Bacteria</taxon>
        <taxon>Pseudomonadati</taxon>
        <taxon>Bacteroidota</taxon>
        <taxon>Cytophagia</taxon>
        <taxon>Cytophagales</taxon>
        <taxon>Rhodocytophagaceae</taxon>
        <taxon>Rhodocytophaga</taxon>
    </lineage>
</organism>
<keyword evidence="1" id="KW-0175">Coiled coil</keyword>
<feature type="transmembrane region" description="Helical" evidence="2">
    <location>
        <begin position="13"/>
        <end position="34"/>
    </location>
</feature>
<accession>A0A6C0GJ03</accession>
<dbReference type="KEGG" id="rhoz:GXP67_16020"/>